<dbReference type="AlphaFoldDB" id="A0A9J6RML1"/>
<evidence type="ECO:0000313" key="2">
    <source>
        <dbReference type="Proteomes" id="UP001069090"/>
    </source>
</evidence>
<dbReference type="Proteomes" id="UP001069090">
    <property type="component" value="Unassembled WGS sequence"/>
</dbReference>
<sequence>MSKFFFKGRIDAREKYQNYGHQTKAAHKAGSQKYPLQLRVNSDERKQEIEKVVAEQGWFATITVDAEQEENTHDLDLLLAKAQTQRFEKTPGRNDPCLCGSGKKYKKCCA</sequence>
<comment type="caution">
    <text evidence="1">The sequence shown here is derived from an EMBL/GenBank/DDBJ whole genome shotgun (WGS) entry which is preliminary data.</text>
</comment>
<keyword evidence="2" id="KW-1185">Reference proteome</keyword>
<gene>
    <name evidence="1" type="ORF">O0V09_12200</name>
</gene>
<dbReference type="PANTHER" id="PTHR33747">
    <property type="entry name" value="UPF0225 PROTEIN SCO1677"/>
    <property type="match status" value="1"/>
</dbReference>
<protein>
    <submittedName>
        <fullName evidence="1">SEC-C metal-binding domain-containing protein</fullName>
    </submittedName>
</protein>
<reference evidence="1 2" key="1">
    <citation type="submission" date="2022-12" db="EMBL/GenBank/DDBJ databases">
        <title>Dasania phycosphaerae sp. nov., isolated from particulate material of the south coast of Korea.</title>
        <authorList>
            <person name="Jiang Y."/>
        </authorList>
    </citation>
    <scope>NUCLEOTIDE SEQUENCE [LARGE SCALE GENOMIC DNA]</scope>
    <source>
        <strain evidence="1 2">GY-19</strain>
    </source>
</reference>
<dbReference type="SUPFAM" id="SSF103642">
    <property type="entry name" value="Sec-C motif"/>
    <property type="match status" value="1"/>
</dbReference>
<dbReference type="InterPro" id="IPR026368">
    <property type="entry name" value="SWIM_PBPRA1643"/>
</dbReference>
<dbReference type="InterPro" id="IPR004027">
    <property type="entry name" value="SEC_C_motif"/>
</dbReference>
<dbReference type="NCBIfam" id="TIGR04102">
    <property type="entry name" value="SWIM_PBPRA1643"/>
    <property type="match status" value="1"/>
</dbReference>
<dbReference type="EMBL" id="JAPTGG010000009">
    <property type="protein sequence ID" value="MCZ0865966.1"/>
    <property type="molecule type" value="Genomic_DNA"/>
</dbReference>
<dbReference type="Gene3D" id="3.10.450.50">
    <property type="match status" value="1"/>
</dbReference>
<accession>A0A9J6RML1</accession>
<evidence type="ECO:0000313" key="1">
    <source>
        <dbReference type="EMBL" id="MCZ0865966.1"/>
    </source>
</evidence>
<name>A0A9J6RML1_9GAMM</name>
<dbReference type="RefSeq" id="WP_258332119.1">
    <property type="nucleotide sequence ID" value="NZ_JAPTGG010000009.1"/>
</dbReference>
<organism evidence="1 2">
    <name type="scientific">Dasania phycosphaerae</name>
    <dbReference type="NCBI Taxonomy" id="2950436"/>
    <lineage>
        <taxon>Bacteria</taxon>
        <taxon>Pseudomonadati</taxon>
        <taxon>Pseudomonadota</taxon>
        <taxon>Gammaproteobacteria</taxon>
        <taxon>Cellvibrionales</taxon>
        <taxon>Spongiibacteraceae</taxon>
        <taxon>Dasania</taxon>
    </lineage>
</organism>
<proteinExistence type="predicted"/>
<dbReference type="PANTHER" id="PTHR33747:SF1">
    <property type="entry name" value="ADENYLATE CYCLASE-ASSOCIATED CAP C-TERMINAL DOMAIN-CONTAINING PROTEIN"/>
    <property type="match status" value="1"/>
</dbReference>
<dbReference type="Pfam" id="PF02810">
    <property type="entry name" value="SEC-C"/>
    <property type="match status" value="1"/>
</dbReference>